<protein>
    <submittedName>
        <fullName evidence="5">WecB/TagA/CpsF family glycosyltransferase</fullName>
    </submittedName>
</protein>
<dbReference type="SUPFAM" id="SSF53756">
    <property type="entry name" value="UDP-Glycosyltransferase/glycogen phosphorylase"/>
    <property type="match status" value="1"/>
</dbReference>
<feature type="domain" description="Glycosyl transferase family 1" evidence="3">
    <location>
        <begin position="179"/>
        <end position="335"/>
    </location>
</feature>
<dbReference type="Pfam" id="PF03808">
    <property type="entry name" value="Glyco_tran_WecG"/>
    <property type="match status" value="1"/>
</dbReference>
<dbReference type="PANTHER" id="PTHR34136">
    <property type="match status" value="1"/>
</dbReference>
<dbReference type="KEGG" id="fes:HER31_17020"/>
<evidence type="ECO:0000313" key="6">
    <source>
        <dbReference type="Proteomes" id="UP000501602"/>
    </source>
</evidence>
<evidence type="ECO:0000259" key="4">
    <source>
        <dbReference type="Pfam" id="PF13439"/>
    </source>
</evidence>
<dbReference type="Gene3D" id="3.40.50.2000">
    <property type="entry name" value="Glycogen Phosphorylase B"/>
    <property type="match status" value="2"/>
</dbReference>
<dbReference type="GO" id="GO:0016758">
    <property type="term" value="F:hexosyltransferase activity"/>
    <property type="evidence" value="ECO:0007669"/>
    <property type="project" value="TreeGrafter"/>
</dbReference>
<dbReference type="InterPro" id="IPR028098">
    <property type="entry name" value="Glyco_trans_4-like_N"/>
</dbReference>
<accession>A0A6H1UJQ0</accession>
<keyword evidence="1" id="KW-0328">Glycosyltransferase</keyword>
<dbReference type="PANTHER" id="PTHR34136:SF1">
    <property type="entry name" value="UDP-N-ACETYL-D-MANNOSAMINURONIC ACID TRANSFERASE"/>
    <property type="match status" value="1"/>
</dbReference>
<dbReference type="InterPro" id="IPR004629">
    <property type="entry name" value="WecG_TagA_CpsF"/>
</dbReference>
<feature type="domain" description="Glycosyltransferase subfamily 4-like N-terminal" evidence="4">
    <location>
        <begin position="14"/>
        <end position="177"/>
    </location>
</feature>
<name>A0A6H1UJQ0_9GAMM</name>
<dbReference type="CDD" id="cd03801">
    <property type="entry name" value="GT4_PimA-like"/>
    <property type="match status" value="1"/>
</dbReference>
<evidence type="ECO:0000256" key="1">
    <source>
        <dbReference type="ARBA" id="ARBA00022676"/>
    </source>
</evidence>
<dbReference type="Proteomes" id="UP000501602">
    <property type="component" value="Chromosome"/>
</dbReference>
<dbReference type="CDD" id="cd06533">
    <property type="entry name" value="Glyco_transf_WecG_TagA"/>
    <property type="match status" value="1"/>
</dbReference>
<keyword evidence="6" id="KW-1185">Reference proteome</keyword>
<reference evidence="5 6" key="1">
    <citation type="submission" date="2020-04" db="EMBL/GenBank/DDBJ databases">
        <title>Ferrimonas sp. S7 isolated from sea water.</title>
        <authorList>
            <person name="Bae S.S."/>
            <person name="Baek K."/>
        </authorList>
    </citation>
    <scope>NUCLEOTIDE SEQUENCE [LARGE SCALE GENOMIC DNA]</scope>
    <source>
        <strain evidence="5 6">S7</strain>
    </source>
</reference>
<keyword evidence="2 5" id="KW-0808">Transferase</keyword>
<evidence type="ECO:0000313" key="5">
    <source>
        <dbReference type="EMBL" id="QIZ78446.1"/>
    </source>
</evidence>
<organism evidence="5 6">
    <name type="scientific">Ferrimonas lipolytica</name>
    <dbReference type="NCBI Taxonomy" id="2724191"/>
    <lineage>
        <taxon>Bacteria</taxon>
        <taxon>Pseudomonadati</taxon>
        <taxon>Pseudomonadota</taxon>
        <taxon>Gammaproteobacteria</taxon>
        <taxon>Alteromonadales</taxon>
        <taxon>Ferrimonadaceae</taxon>
        <taxon>Ferrimonas</taxon>
    </lineage>
</organism>
<evidence type="ECO:0000256" key="2">
    <source>
        <dbReference type="ARBA" id="ARBA00022679"/>
    </source>
</evidence>
<dbReference type="AlphaFoldDB" id="A0A6H1UJQ0"/>
<dbReference type="InterPro" id="IPR001296">
    <property type="entry name" value="Glyco_trans_1"/>
</dbReference>
<proteinExistence type="predicted"/>
<dbReference type="EMBL" id="CP051180">
    <property type="protein sequence ID" value="QIZ78446.1"/>
    <property type="molecule type" value="Genomic_DNA"/>
</dbReference>
<dbReference type="Pfam" id="PF13439">
    <property type="entry name" value="Glyco_transf_4"/>
    <property type="match status" value="1"/>
</dbReference>
<dbReference type="Pfam" id="PF00534">
    <property type="entry name" value="Glycos_transf_1"/>
    <property type="match status" value="1"/>
</dbReference>
<evidence type="ECO:0000259" key="3">
    <source>
        <dbReference type="Pfam" id="PF00534"/>
    </source>
</evidence>
<dbReference type="RefSeq" id="WP_168662421.1">
    <property type="nucleotide sequence ID" value="NZ_CP051180.1"/>
</dbReference>
<sequence length="607" mass="68288">MRVLHIVRQFSPAMGGLENFVKSLVLEQRSNGIDAEVLTLNRVFHQQAETLPAADCIDGIPVTRIGYRGSYKYPIAPTISSYLSSYDLIHVHGVDFFVDYLALTAPFHGKPLLLSTHGGFFHTPFASTTKKLLFNTVTRLSLKAYRQVYACSNNDYQRFKPICAPKLLLIENGVDTAKFANAGQQQHQPNMIFIGRFSDNKRIDKLVAMMAELMKLDIDATLRIVGKDWDGNELRLRQQIDRLKLNSQVTLHTDLSDQQVKAQVSNANFIISASEYEGFGLTLIEGMAAGLLPLASNIPSFSRIVEQAQLGQIINFDDPTQAAKSIANYFTSVEPHYPQLRRAAIERAAHYAWPTVAKTFIAQYQQLGLQPKTLQGVQMDSRDGEAVIASLDNAIKLQQPLVVAYANAHTINLARNDSNYRQLLNRCLVLNDGVGVSMASRLKYGQSFSENLNGTDFTPRYFANSQQSLRIFLLGAKPNNVQRCFATWQQQYPQHQWVGYHHGFFDDDQQICKQIADAKANVVIVAMGNPLQERWLDRNLSQTGAVVGIGVGALFDFTAGDVSRAPSWLRKMKLEWLYRLIQEPKRMWRRYLLGNLTFLYNALGDNS</sequence>
<gene>
    <name evidence="5" type="ORF">HER31_17020</name>
</gene>
<dbReference type="NCBIfam" id="TIGR00696">
    <property type="entry name" value="wecG_tagA_cpsF"/>
    <property type="match status" value="1"/>
</dbReference>